<dbReference type="GO" id="GO:0005886">
    <property type="term" value="C:plasma membrane"/>
    <property type="evidence" value="ECO:0007669"/>
    <property type="project" value="UniProtKB-SubCell"/>
</dbReference>
<comment type="similarity">
    <text evidence="2 12">Belongs to the ABC-4 integral membrane protein family. FtsX subfamily.</text>
</comment>
<feature type="domain" description="FtsX extracellular" evidence="16">
    <location>
        <begin position="95"/>
        <end position="185"/>
    </location>
</feature>
<dbReference type="Gene3D" id="3.30.70.3040">
    <property type="match status" value="1"/>
</dbReference>
<comment type="subunit">
    <text evidence="3">Forms a membrane-associated complex with FtsE.</text>
</comment>
<dbReference type="InterPro" id="IPR004513">
    <property type="entry name" value="FtsX"/>
</dbReference>
<feature type="transmembrane region" description="Helical" evidence="14">
    <location>
        <begin position="260"/>
        <end position="281"/>
    </location>
</feature>
<evidence type="ECO:0000256" key="6">
    <source>
        <dbReference type="ARBA" id="ARBA00022519"/>
    </source>
</evidence>
<evidence type="ECO:0000256" key="8">
    <source>
        <dbReference type="ARBA" id="ARBA00022692"/>
    </source>
</evidence>
<comment type="caution">
    <text evidence="17">The sequence shown here is derived from an EMBL/GenBank/DDBJ whole genome shotgun (WGS) entry which is preliminary data.</text>
</comment>
<evidence type="ECO:0000256" key="7">
    <source>
        <dbReference type="ARBA" id="ARBA00022618"/>
    </source>
</evidence>
<sequence length="335" mass="36737">MSPRRPTARKTAAPAAKPRSQGASQSRTRLTDRLDSWQAHHSTTAVESLQRLFRTPLQSLLTWLVVAVAVALPAALYLVLSNVQNLGYSWQDSGQMSVFLVRDSRPEAIDALRTSLNEDARVDQVEHVPPSAALEEFKSYSGLGRVLEGLDENPLPDVLLVRPATNDPEALTELRDHLSGQAIVAEARLDMAWVKRLQEMMVLGQRVVLALAALLALGVLLAVGNTIRLAIENRRDEILVVKLVGGTDAFVRRPFLYTGFWYGLGGGILALVLLALGLWWLSGPVARLADLYQSDFRLQGLDLTQSLQLVLLSGLLGLVGAWLAVARHLIQIEPR</sequence>
<feature type="transmembrane region" description="Helical" evidence="14">
    <location>
        <begin position="207"/>
        <end position="227"/>
    </location>
</feature>
<accession>A0A3N1NPE5</accession>
<dbReference type="PANTHER" id="PTHR47755:SF1">
    <property type="entry name" value="CELL DIVISION PROTEIN FTSX"/>
    <property type="match status" value="1"/>
</dbReference>
<keyword evidence="9 14" id="KW-1133">Transmembrane helix</keyword>
<evidence type="ECO:0000256" key="4">
    <source>
        <dbReference type="ARBA" id="ARBA00021907"/>
    </source>
</evidence>
<evidence type="ECO:0000256" key="12">
    <source>
        <dbReference type="PIRNR" id="PIRNR003097"/>
    </source>
</evidence>
<evidence type="ECO:0000256" key="1">
    <source>
        <dbReference type="ARBA" id="ARBA00004429"/>
    </source>
</evidence>
<evidence type="ECO:0000256" key="5">
    <source>
        <dbReference type="ARBA" id="ARBA00022475"/>
    </source>
</evidence>
<evidence type="ECO:0000259" key="16">
    <source>
        <dbReference type="Pfam" id="PF18075"/>
    </source>
</evidence>
<keyword evidence="8 14" id="KW-0812">Transmembrane</keyword>
<evidence type="ECO:0000313" key="17">
    <source>
        <dbReference type="EMBL" id="ROQ21624.1"/>
    </source>
</evidence>
<feature type="region of interest" description="Disordered" evidence="13">
    <location>
        <begin position="1"/>
        <end position="32"/>
    </location>
</feature>
<dbReference type="AlphaFoldDB" id="A0A3N1NPE5"/>
<dbReference type="Pfam" id="PF02687">
    <property type="entry name" value="FtsX"/>
    <property type="match status" value="1"/>
</dbReference>
<dbReference type="InterPro" id="IPR047590">
    <property type="entry name" value="FtsX_proteobact-type"/>
</dbReference>
<feature type="transmembrane region" description="Helical" evidence="14">
    <location>
        <begin position="306"/>
        <end position="325"/>
    </location>
</feature>
<keyword evidence="6 12" id="KW-0997">Cell inner membrane</keyword>
<dbReference type="PIRSF" id="PIRSF003097">
    <property type="entry name" value="FtsX"/>
    <property type="match status" value="1"/>
</dbReference>
<evidence type="ECO:0000256" key="2">
    <source>
        <dbReference type="ARBA" id="ARBA00007379"/>
    </source>
</evidence>
<evidence type="ECO:0000259" key="15">
    <source>
        <dbReference type="Pfam" id="PF02687"/>
    </source>
</evidence>
<dbReference type="RefSeq" id="WP_024461578.1">
    <property type="nucleotide sequence ID" value="NZ_JBHYFO010000016.1"/>
</dbReference>
<evidence type="ECO:0000256" key="3">
    <source>
        <dbReference type="ARBA" id="ARBA00011160"/>
    </source>
</evidence>
<dbReference type="GO" id="GO:0051301">
    <property type="term" value="P:cell division"/>
    <property type="evidence" value="ECO:0007669"/>
    <property type="project" value="UniProtKB-KW"/>
</dbReference>
<gene>
    <name evidence="17" type="ORF">EDC38_2250</name>
</gene>
<evidence type="ECO:0000256" key="9">
    <source>
        <dbReference type="ARBA" id="ARBA00022989"/>
    </source>
</evidence>
<evidence type="ECO:0000256" key="11">
    <source>
        <dbReference type="ARBA" id="ARBA00023306"/>
    </source>
</evidence>
<feature type="domain" description="ABC3 transporter permease C-terminal" evidence="15">
    <location>
        <begin position="211"/>
        <end position="327"/>
    </location>
</feature>
<dbReference type="EMBL" id="RJUK01000001">
    <property type="protein sequence ID" value="ROQ21624.1"/>
    <property type="molecule type" value="Genomic_DNA"/>
</dbReference>
<dbReference type="InterPro" id="IPR040690">
    <property type="entry name" value="FtsX_ECD"/>
</dbReference>
<feature type="transmembrane region" description="Helical" evidence="14">
    <location>
        <begin position="60"/>
        <end position="80"/>
    </location>
</feature>
<dbReference type="Pfam" id="PF18075">
    <property type="entry name" value="FtsX_ECD"/>
    <property type="match status" value="1"/>
</dbReference>
<dbReference type="GO" id="GO:0032153">
    <property type="term" value="C:cell division site"/>
    <property type="evidence" value="ECO:0007669"/>
    <property type="project" value="TreeGrafter"/>
</dbReference>
<evidence type="ECO:0000256" key="10">
    <source>
        <dbReference type="ARBA" id="ARBA00023136"/>
    </source>
</evidence>
<keyword evidence="18" id="KW-1185">Reference proteome</keyword>
<keyword evidence="7 12" id="KW-0132">Cell division</keyword>
<dbReference type="InterPro" id="IPR003838">
    <property type="entry name" value="ABC3_permease_C"/>
</dbReference>
<reference evidence="17 18" key="1">
    <citation type="submission" date="2018-11" db="EMBL/GenBank/DDBJ databases">
        <title>Genomic Encyclopedia of Type Strains, Phase IV (KMG-IV): sequencing the most valuable type-strain genomes for metagenomic binning, comparative biology and taxonomic classification.</title>
        <authorList>
            <person name="Goeker M."/>
        </authorList>
    </citation>
    <scope>NUCLEOTIDE SEQUENCE [LARGE SCALE GENOMIC DNA]</scope>
    <source>
        <strain evidence="17 18">DSM 16974</strain>
    </source>
</reference>
<feature type="compositionally biased region" description="Low complexity" evidence="13">
    <location>
        <begin position="1"/>
        <end position="19"/>
    </location>
</feature>
<comment type="function">
    <text evidence="12">Part of the ABC transporter FtsEX involved in cellular division.</text>
</comment>
<keyword evidence="11 12" id="KW-0131">Cell cycle</keyword>
<dbReference type="NCBIfam" id="TIGR00439">
    <property type="entry name" value="FtsX_Gneg"/>
    <property type="match status" value="1"/>
</dbReference>
<proteinExistence type="inferred from homology"/>
<dbReference type="PANTHER" id="PTHR47755">
    <property type="entry name" value="CELL DIVISION PROTEIN FTSX"/>
    <property type="match status" value="1"/>
</dbReference>
<comment type="subcellular location">
    <subcellularLocation>
        <location evidence="1">Cell inner membrane</location>
        <topology evidence="1">Multi-pass membrane protein</topology>
    </subcellularLocation>
</comment>
<keyword evidence="10 12" id="KW-0472">Membrane</keyword>
<evidence type="ECO:0000256" key="14">
    <source>
        <dbReference type="SAM" id="Phobius"/>
    </source>
</evidence>
<evidence type="ECO:0000256" key="13">
    <source>
        <dbReference type="SAM" id="MobiDB-lite"/>
    </source>
</evidence>
<evidence type="ECO:0000313" key="18">
    <source>
        <dbReference type="Proteomes" id="UP000273643"/>
    </source>
</evidence>
<keyword evidence="5 12" id="KW-1003">Cell membrane</keyword>
<name>A0A3N1NPE5_9GAMM</name>
<organism evidence="17 18">
    <name type="scientific">Marinimicrobium koreense</name>
    <dbReference type="NCBI Taxonomy" id="306545"/>
    <lineage>
        <taxon>Bacteria</taxon>
        <taxon>Pseudomonadati</taxon>
        <taxon>Pseudomonadota</taxon>
        <taxon>Gammaproteobacteria</taxon>
        <taxon>Cellvibrionales</taxon>
        <taxon>Cellvibrionaceae</taxon>
        <taxon>Marinimicrobium</taxon>
    </lineage>
</organism>
<dbReference type="Proteomes" id="UP000273643">
    <property type="component" value="Unassembled WGS sequence"/>
</dbReference>
<dbReference type="OrthoDB" id="9813411at2"/>
<protein>
    <recommendedName>
        <fullName evidence="4 12">Cell division protein FtsX</fullName>
    </recommendedName>
</protein>